<accession>A0A2A8ZU03</accession>
<reference evidence="1 2" key="1">
    <citation type="submission" date="2017-09" db="EMBL/GenBank/DDBJ databases">
        <title>Large-scale bioinformatics analysis of Bacillus genomes uncovers conserved roles of natural products in bacterial physiology.</title>
        <authorList>
            <consortium name="Agbiome Team Llc"/>
            <person name="Bleich R.M."/>
            <person name="Grubbs K.J."/>
            <person name="Santa Maria K.C."/>
            <person name="Allen S.E."/>
            <person name="Farag S."/>
            <person name="Shank E.A."/>
            <person name="Bowers A."/>
        </authorList>
    </citation>
    <scope>NUCLEOTIDE SEQUENCE [LARGE SCALE GENOMIC DNA]</scope>
    <source>
        <strain evidence="1 2">AFS022681</strain>
    </source>
</reference>
<name>A0A2A8ZU03_BACCE</name>
<comment type="caution">
    <text evidence="1">The sequence shown here is derived from an EMBL/GenBank/DDBJ whole genome shotgun (WGS) entry which is preliminary data.</text>
</comment>
<proteinExistence type="predicted"/>
<sequence length="76" mass="8744">MIKDQNNTSILSRVGLRTIAECYITLAYLCHQNKEELWQTYREYGSGQAKLAFLKLDEMELKPKYVDTDTLKALAG</sequence>
<dbReference type="AlphaFoldDB" id="A0A2A8ZU03"/>
<gene>
    <name evidence="1" type="ORF">CN307_27980</name>
</gene>
<dbReference type="Proteomes" id="UP000220032">
    <property type="component" value="Unassembled WGS sequence"/>
</dbReference>
<dbReference type="EMBL" id="NTRR01000063">
    <property type="protein sequence ID" value="PFE08590.1"/>
    <property type="molecule type" value="Genomic_DNA"/>
</dbReference>
<evidence type="ECO:0000313" key="1">
    <source>
        <dbReference type="EMBL" id="PFE08590.1"/>
    </source>
</evidence>
<evidence type="ECO:0000313" key="2">
    <source>
        <dbReference type="Proteomes" id="UP000220032"/>
    </source>
</evidence>
<organism evidence="1 2">
    <name type="scientific">Bacillus cereus</name>
    <dbReference type="NCBI Taxonomy" id="1396"/>
    <lineage>
        <taxon>Bacteria</taxon>
        <taxon>Bacillati</taxon>
        <taxon>Bacillota</taxon>
        <taxon>Bacilli</taxon>
        <taxon>Bacillales</taxon>
        <taxon>Bacillaceae</taxon>
        <taxon>Bacillus</taxon>
        <taxon>Bacillus cereus group</taxon>
    </lineage>
</organism>
<protein>
    <submittedName>
        <fullName evidence="1">Uncharacterized protein</fullName>
    </submittedName>
</protein>